<keyword evidence="2" id="KW-1185">Reference proteome</keyword>
<dbReference type="PANTHER" id="PTHR13350:SF1">
    <property type="entry name" value="INTEGRATOR COMPLEX SUBUNIT 8"/>
    <property type="match status" value="1"/>
</dbReference>
<dbReference type="GO" id="GO:0032039">
    <property type="term" value="C:integrator complex"/>
    <property type="evidence" value="ECO:0007669"/>
    <property type="project" value="TreeGrafter"/>
</dbReference>
<accession>A0AAV4STS5</accession>
<reference evidence="1 2" key="1">
    <citation type="submission" date="2021-06" db="EMBL/GenBank/DDBJ databases">
        <title>Caerostris extrusa draft genome.</title>
        <authorList>
            <person name="Kono N."/>
            <person name="Arakawa K."/>
        </authorList>
    </citation>
    <scope>NUCLEOTIDE SEQUENCE [LARGE SCALE GENOMIC DNA]</scope>
</reference>
<name>A0AAV4STS5_CAEEX</name>
<dbReference type="InterPro" id="IPR038751">
    <property type="entry name" value="INTS8"/>
</dbReference>
<dbReference type="AlphaFoldDB" id="A0AAV4STS5"/>
<dbReference type="PANTHER" id="PTHR13350">
    <property type="entry name" value="INTEGRATOR COMPLEX SUBUNIT 8"/>
    <property type="match status" value="1"/>
</dbReference>
<organism evidence="1 2">
    <name type="scientific">Caerostris extrusa</name>
    <name type="common">Bark spider</name>
    <name type="synonym">Caerostris bankana</name>
    <dbReference type="NCBI Taxonomy" id="172846"/>
    <lineage>
        <taxon>Eukaryota</taxon>
        <taxon>Metazoa</taxon>
        <taxon>Ecdysozoa</taxon>
        <taxon>Arthropoda</taxon>
        <taxon>Chelicerata</taxon>
        <taxon>Arachnida</taxon>
        <taxon>Araneae</taxon>
        <taxon>Araneomorphae</taxon>
        <taxon>Entelegynae</taxon>
        <taxon>Araneoidea</taxon>
        <taxon>Araneidae</taxon>
        <taxon>Caerostris</taxon>
    </lineage>
</organism>
<dbReference type="GO" id="GO:0005694">
    <property type="term" value="C:chromosome"/>
    <property type="evidence" value="ECO:0007669"/>
    <property type="project" value="UniProtKB-SubCell"/>
</dbReference>
<comment type="caution">
    <text evidence="1">The sequence shown here is derived from an EMBL/GenBank/DDBJ whole genome shotgun (WGS) entry which is preliminary data.</text>
</comment>
<evidence type="ECO:0000313" key="1">
    <source>
        <dbReference type="EMBL" id="GIY36414.1"/>
    </source>
</evidence>
<protein>
    <submittedName>
        <fullName evidence="1">Integrator complex subunit 8</fullName>
    </submittedName>
</protein>
<proteinExistence type="predicted"/>
<gene>
    <name evidence="1" type="primary">ints8</name>
    <name evidence="1" type="ORF">CEXT_726751</name>
</gene>
<dbReference type="GO" id="GO:0034472">
    <property type="term" value="P:snRNA 3'-end processing"/>
    <property type="evidence" value="ECO:0007669"/>
    <property type="project" value="InterPro"/>
</dbReference>
<dbReference type="EMBL" id="BPLR01010043">
    <property type="protein sequence ID" value="GIY36414.1"/>
    <property type="molecule type" value="Genomic_DNA"/>
</dbReference>
<dbReference type="Proteomes" id="UP001054945">
    <property type="component" value="Unassembled WGS sequence"/>
</dbReference>
<evidence type="ECO:0000313" key="2">
    <source>
        <dbReference type="Proteomes" id="UP001054945"/>
    </source>
</evidence>
<sequence length="113" mass="13034">MFEARNKYRPPSAEKVLWFEFLINPNFLESYLAEPNTDPGPTDLIIKFLGNSMAPINIDQPGNMNLNQHGGNEEKEDPKKIALKLLALKVAAHLKWDLNILEKSKNPYYIKYF</sequence>